<name>A0A0G0KB80_9BACT</name>
<accession>A0A0G0KB80</accession>
<sequence>MYATQRAEMNKKKNLKKILFVLSALFLMILVVSLIVLAILRNQLKTYAPDGSKQLKDYQSYILRLENPTIESASELIKSAILKEARACNCMPKGYPKAEITAISNRIIFDDSTCGFVDIPGTTSSTTPWLEIYLLPKSIFSKVKSETQRMYLTFGNPGTFCSTLDPESKYIINQQIILSALWSIGVRGYEEYD</sequence>
<gene>
    <name evidence="2" type="ORF">US54_C0024G0013</name>
</gene>
<evidence type="ECO:0000313" key="3">
    <source>
        <dbReference type="Proteomes" id="UP000034471"/>
    </source>
</evidence>
<evidence type="ECO:0000256" key="1">
    <source>
        <dbReference type="SAM" id="Phobius"/>
    </source>
</evidence>
<keyword evidence="1" id="KW-1133">Transmembrane helix</keyword>
<reference evidence="2 3" key="1">
    <citation type="journal article" date="2015" name="Nature">
        <title>rRNA introns, odd ribosomes, and small enigmatic genomes across a large radiation of phyla.</title>
        <authorList>
            <person name="Brown C.T."/>
            <person name="Hug L.A."/>
            <person name="Thomas B.C."/>
            <person name="Sharon I."/>
            <person name="Castelle C.J."/>
            <person name="Singh A."/>
            <person name="Wilkins M.J."/>
            <person name="Williams K.H."/>
            <person name="Banfield J.F."/>
        </authorList>
    </citation>
    <scope>NUCLEOTIDE SEQUENCE [LARGE SCALE GENOMIC DNA]</scope>
</reference>
<evidence type="ECO:0000313" key="2">
    <source>
        <dbReference type="EMBL" id="KKQ37846.1"/>
    </source>
</evidence>
<keyword evidence="1" id="KW-0812">Transmembrane</keyword>
<protein>
    <submittedName>
        <fullName evidence="2">Uncharacterized protein</fullName>
    </submittedName>
</protein>
<comment type="caution">
    <text evidence="2">The sequence shown here is derived from an EMBL/GenBank/DDBJ whole genome shotgun (WGS) entry which is preliminary data.</text>
</comment>
<proteinExistence type="predicted"/>
<keyword evidence="1" id="KW-0472">Membrane</keyword>
<dbReference type="AlphaFoldDB" id="A0A0G0KB80"/>
<dbReference type="Proteomes" id="UP000034471">
    <property type="component" value="Unassembled WGS sequence"/>
</dbReference>
<dbReference type="STRING" id="1618481.US54_C0024G0013"/>
<dbReference type="EMBL" id="LBTJ01000024">
    <property type="protein sequence ID" value="KKQ37846.1"/>
    <property type="molecule type" value="Genomic_DNA"/>
</dbReference>
<feature type="transmembrane region" description="Helical" evidence="1">
    <location>
        <begin position="18"/>
        <end position="40"/>
    </location>
</feature>
<organism evidence="2 3">
    <name type="scientific">Candidatus Roizmanbacteria bacterium GW2011_GWA2_37_7</name>
    <dbReference type="NCBI Taxonomy" id="1618481"/>
    <lineage>
        <taxon>Bacteria</taxon>
        <taxon>Candidatus Roizmaniibacteriota</taxon>
    </lineage>
</organism>